<evidence type="ECO:0008006" key="12">
    <source>
        <dbReference type="Google" id="ProtNLM"/>
    </source>
</evidence>
<comment type="similarity">
    <text evidence="2">Belongs to the ABC-4 integral membrane protein family. LolC/E subfamily.</text>
</comment>
<dbReference type="KEGG" id="chyd:H4K34_06830"/>
<evidence type="ECO:0000313" key="10">
    <source>
        <dbReference type="EMBL" id="QNR25550.1"/>
    </source>
</evidence>
<dbReference type="Pfam" id="PF12704">
    <property type="entry name" value="MacB_PCD"/>
    <property type="match status" value="1"/>
</dbReference>
<dbReference type="GO" id="GO:0098797">
    <property type="term" value="C:plasma membrane protein complex"/>
    <property type="evidence" value="ECO:0007669"/>
    <property type="project" value="TreeGrafter"/>
</dbReference>
<reference evidence="10 11" key="1">
    <citation type="submission" date="2020-08" db="EMBL/GenBank/DDBJ databases">
        <title>Croceimicrobium hydrocarbonivorans gen. nov., sp. nov., a novel marine bacterium isolated from a bacterial consortium that degrades polyethylene terephthalate.</title>
        <authorList>
            <person name="Liu R."/>
        </authorList>
    </citation>
    <scope>NUCLEOTIDE SEQUENCE [LARGE SCALE GENOMIC DNA]</scope>
    <source>
        <strain evidence="10 11">A20-9</strain>
    </source>
</reference>
<dbReference type="Pfam" id="PF02687">
    <property type="entry name" value="FtsX"/>
    <property type="match status" value="1"/>
</dbReference>
<feature type="transmembrane region" description="Helical" evidence="7">
    <location>
        <begin position="319"/>
        <end position="344"/>
    </location>
</feature>
<evidence type="ECO:0000256" key="6">
    <source>
        <dbReference type="ARBA" id="ARBA00023136"/>
    </source>
</evidence>
<evidence type="ECO:0000256" key="2">
    <source>
        <dbReference type="ARBA" id="ARBA00005236"/>
    </source>
</evidence>
<feature type="transmembrane region" description="Helical" evidence="7">
    <location>
        <begin position="372"/>
        <end position="391"/>
    </location>
</feature>
<evidence type="ECO:0000256" key="4">
    <source>
        <dbReference type="ARBA" id="ARBA00022692"/>
    </source>
</evidence>
<organism evidence="10 11">
    <name type="scientific">Croceimicrobium hydrocarbonivorans</name>
    <dbReference type="NCBI Taxonomy" id="2761580"/>
    <lineage>
        <taxon>Bacteria</taxon>
        <taxon>Pseudomonadati</taxon>
        <taxon>Bacteroidota</taxon>
        <taxon>Flavobacteriia</taxon>
        <taxon>Flavobacteriales</taxon>
        <taxon>Owenweeksiaceae</taxon>
        <taxon>Croceimicrobium</taxon>
    </lineage>
</organism>
<keyword evidence="4 7" id="KW-0812">Transmembrane</keyword>
<evidence type="ECO:0000313" key="11">
    <source>
        <dbReference type="Proteomes" id="UP000516305"/>
    </source>
</evidence>
<dbReference type="InterPro" id="IPR003838">
    <property type="entry name" value="ABC3_permease_C"/>
</dbReference>
<comment type="subcellular location">
    <subcellularLocation>
        <location evidence="1">Cell membrane</location>
        <topology evidence="1">Multi-pass membrane protein</topology>
    </subcellularLocation>
</comment>
<keyword evidence="5 7" id="KW-1133">Transmembrane helix</keyword>
<dbReference type="InterPro" id="IPR051447">
    <property type="entry name" value="Lipoprotein-release_system"/>
</dbReference>
<keyword evidence="6 7" id="KW-0472">Membrane</keyword>
<name>A0A7H0VIK2_9FLAO</name>
<sequence length="401" mass="44839">MNFSRYIAWRYFFAKSSSNAVNIITAISLSGILVGSAALIIVLSAFNGLENLVRGFYQDFDPDLKVLPAEGKFFTEAEATKVLDAQDFIAQYSRVMEEKALFNFRDKDYIASLKGVDHQYSKVNAIEDYVPFGSYPLNQDESVPTGVIGAGVAYYLGFSRSDFQEPVNIFIPRDIGQVSTESFRSERIYPLGIYSIQPEFDEQFILCPLDFCQKLLERPGMLSGVEIALKPDANLFGAQEKLQSELGPEFKVLTRDELQAGFLKVMRTEGLFTFLIFALILTIATFTIAGSLTMIMFEKRANLFTLWSMGTPIKSLRKVILQLGLIITFSGGLTGIFLGSLIVFGQEHFQWISVGEGYIVDAYPVALQFQDVLLATATIFVLGFLSSWLSARRLNLKLLRS</sequence>
<evidence type="ECO:0000259" key="9">
    <source>
        <dbReference type="Pfam" id="PF12704"/>
    </source>
</evidence>
<dbReference type="GO" id="GO:0044874">
    <property type="term" value="P:lipoprotein localization to outer membrane"/>
    <property type="evidence" value="ECO:0007669"/>
    <property type="project" value="TreeGrafter"/>
</dbReference>
<evidence type="ECO:0000256" key="3">
    <source>
        <dbReference type="ARBA" id="ARBA00022475"/>
    </source>
</evidence>
<feature type="domain" description="ABC3 transporter permease C-terminal" evidence="8">
    <location>
        <begin position="275"/>
        <end position="394"/>
    </location>
</feature>
<feature type="transmembrane region" description="Helical" evidence="7">
    <location>
        <begin position="21"/>
        <end position="46"/>
    </location>
</feature>
<protein>
    <recommendedName>
        <fullName evidence="12">Lipoprotein-releasing system permease protein</fullName>
    </recommendedName>
</protein>
<accession>A0A7H0VIK2</accession>
<evidence type="ECO:0000256" key="7">
    <source>
        <dbReference type="SAM" id="Phobius"/>
    </source>
</evidence>
<dbReference type="EMBL" id="CP060139">
    <property type="protein sequence ID" value="QNR25550.1"/>
    <property type="molecule type" value="Genomic_DNA"/>
</dbReference>
<dbReference type="RefSeq" id="WP_210760077.1">
    <property type="nucleotide sequence ID" value="NZ_CP060139.1"/>
</dbReference>
<dbReference type="Proteomes" id="UP000516305">
    <property type="component" value="Chromosome"/>
</dbReference>
<dbReference type="PANTHER" id="PTHR30489:SF0">
    <property type="entry name" value="LIPOPROTEIN-RELEASING SYSTEM TRANSMEMBRANE PROTEIN LOLE"/>
    <property type="match status" value="1"/>
</dbReference>
<proteinExistence type="inferred from homology"/>
<feature type="domain" description="MacB-like periplasmic core" evidence="9">
    <location>
        <begin position="25"/>
        <end position="154"/>
    </location>
</feature>
<keyword evidence="3" id="KW-1003">Cell membrane</keyword>
<gene>
    <name evidence="10" type="ORF">H4K34_06830</name>
</gene>
<evidence type="ECO:0000256" key="5">
    <source>
        <dbReference type="ARBA" id="ARBA00022989"/>
    </source>
</evidence>
<feature type="transmembrane region" description="Helical" evidence="7">
    <location>
        <begin position="271"/>
        <end position="298"/>
    </location>
</feature>
<dbReference type="InterPro" id="IPR025857">
    <property type="entry name" value="MacB_PCD"/>
</dbReference>
<keyword evidence="11" id="KW-1185">Reference proteome</keyword>
<evidence type="ECO:0000256" key="1">
    <source>
        <dbReference type="ARBA" id="ARBA00004651"/>
    </source>
</evidence>
<evidence type="ECO:0000259" key="8">
    <source>
        <dbReference type="Pfam" id="PF02687"/>
    </source>
</evidence>
<dbReference type="PANTHER" id="PTHR30489">
    <property type="entry name" value="LIPOPROTEIN-RELEASING SYSTEM TRANSMEMBRANE PROTEIN LOLE"/>
    <property type="match status" value="1"/>
</dbReference>
<dbReference type="AlphaFoldDB" id="A0A7H0VIK2"/>